<dbReference type="AlphaFoldDB" id="A0A3M8DQC9"/>
<accession>A0A3M8DQC9</accession>
<protein>
    <submittedName>
        <fullName evidence="2">Cupin domain-containing protein</fullName>
    </submittedName>
</protein>
<dbReference type="Pfam" id="PF07883">
    <property type="entry name" value="Cupin_2"/>
    <property type="match status" value="1"/>
</dbReference>
<evidence type="ECO:0000313" key="3">
    <source>
        <dbReference type="Proteomes" id="UP000271031"/>
    </source>
</evidence>
<dbReference type="InterPro" id="IPR052044">
    <property type="entry name" value="PKS_Associated_Protein"/>
</dbReference>
<dbReference type="OrthoDB" id="9794183at2"/>
<dbReference type="PANTHER" id="PTHR36114:SF1">
    <property type="entry name" value="16.7 KDA PROTEIN IN WHIE LOCUS"/>
    <property type="match status" value="1"/>
</dbReference>
<dbReference type="PANTHER" id="PTHR36114">
    <property type="entry name" value="16.7 KDA PROTEIN IN WHIE LOCUS"/>
    <property type="match status" value="1"/>
</dbReference>
<organism evidence="2 3">
    <name type="scientific">Brevibacillus fluminis</name>
    <dbReference type="NCBI Taxonomy" id="511487"/>
    <lineage>
        <taxon>Bacteria</taxon>
        <taxon>Bacillati</taxon>
        <taxon>Bacillota</taxon>
        <taxon>Bacilli</taxon>
        <taxon>Bacillales</taxon>
        <taxon>Paenibacillaceae</taxon>
        <taxon>Brevibacillus</taxon>
    </lineage>
</organism>
<dbReference type="InterPro" id="IPR013096">
    <property type="entry name" value="Cupin_2"/>
</dbReference>
<comment type="caution">
    <text evidence="2">The sequence shown here is derived from an EMBL/GenBank/DDBJ whole genome shotgun (WGS) entry which is preliminary data.</text>
</comment>
<dbReference type="CDD" id="cd02226">
    <property type="entry name" value="cupin_YdbB-like"/>
    <property type="match status" value="1"/>
</dbReference>
<evidence type="ECO:0000313" key="2">
    <source>
        <dbReference type="EMBL" id="RNB90330.1"/>
    </source>
</evidence>
<evidence type="ECO:0000259" key="1">
    <source>
        <dbReference type="Pfam" id="PF07883"/>
    </source>
</evidence>
<dbReference type="InterPro" id="IPR011051">
    <property type="entry name" value="RmlC_Cupin_sf"/>
</dbReference>
<gene>
    <name evidence="2" type="ORF">EDM56_07385</name>
</gene>
<sequence length="119" mass="13810">MEKVNIQEKLSLFQEYWSPKIAGELNDSYVKLVKLKGEFVWHHHEHEDEMFLVVKGTLRIKFRDKDVVLQEGEFLIVPKGVEHMPVADEEVHVLLLEPKTTLNTGNTVNERTVSDLQSI</sequence>
<dbReference type="Gene3D" id="2.60.120.10">
    <property type="entry name" value="Jelly Rolls"/>
    <property type="match status" value="1"/>
</dbReference>
<name>A0A3M8DQC9_9BACL</name>
<dbReference type="Proteomes" id="UP000271031">
    <property type="component" value="Unassembled WGS sequence"/>
</dbReference>
<dbReference type="EMBL" id="RHHQ01000007">
    <property type="protein sequence ID" value="RNB90330.1"/>
    <property type="molecule type" value="Genomic_DNA"/>
</dbReference>
<dbReference type="SUPFAM" id="SSF51182">
    <property type="entry name" value="RmlC-like cupins"/>
    <property type="match status" value="1"/>
</dbReference>
<dbReference type="InterPro" id="IPR014710">
    <property type="entry name" value="RmlC-like_jellyroll"/>
</dbReference>
<feature type="domain" description="Cupin type-2" evidence="1">
    <location>
        <begin position="37"/>
        <end position="94"/>
    </location>
</feature>
<dbReference type="RefSeq" id="WP_122917258.1">
    <property type="nucleotide sequence ID" value="NZ_RHHQ01000007.1"/>
</dbReference>
<keyword evidence="3" id="KW-1185">Reference proteome</keyword>
<proteinExistence type="predicted"/>
<reference evidence="2 3" key="1">
    <citation type="submission" date="2018-10" db="EMBL/GenBank/DDBJ databases">
        <title>Phylogenomics of Brevibacillus.</title>
        <authorList>
            <person name="Dunlap C."/>
        </authorList>
    </citation>
    <scope>NUCLEOTIDE SEQUENCE [LARGE SCALE GENOMIC DNA]</scope>
    <source>
        <strain evidence="2 3">JCM 15716</strain>
    </source>
</reference>